<sequence length="173" mass="19407">MTDRRSIEAMWLRRAFYQWLLPAALVLPLWLLIGWIAFSASGWALLWVIVIAIPSVLVGQLLLTLLARARGTVRHTRALSWWDVGGFALWHLLTIAVGFFSPAAFWPLLTAAVVVFIGLVWLMLWQLFREAKPSAVLRRATDGAVYIPPPATKTPQRPQEVIIVSEKRSPGDA</sequence>
<keyword evidence="1" id="KW-0812">Transmembrane</keyword>
<keyword evidence="1" id="KW-1133">Transmembrane helix</keyword>
<dbReference type="EMBL" id="FLQR01000001">
    <property type="protein sequence ID" value="SBS70639.1"/>
    <property type="molecule type" value="Genomic_DNA"/>
</dbReference>
<feature type="transmembrane region" description="Helical" evidence="1">
    <location>
        <begin position="79"/>
        <end position="100"/>
    </location>
</feature>
<feature type="transmembrane region" description="Helical" evidence="1">
    <location>
        <begin position="44"/>
        <end position="67"/>
    </location>
</feature>
<name>A0A1Y5NZW7_9MICO</name>
<evidence type="ECO:0000256" key="1">
    <source>
        <dbReference type="SAM" id="Phobius"/>
    </source>
</evidence>
<feature type="transmembrane region" description="Helical" evidence="1">
    <location>
        <begin position="106"/>
        <end position="128"/>
    </location>
</feature>
<keyword evidence="1" id="KW-0472">Membrane</keyword>
<dbReference type="AlphaFoldDB" id="A0A1Y5NZW7"/>
<reference evidence="2" key="1">
    <citation type="submission" date="2016-03" db="EMBL/GenBank/DDBJ databases">
        <authorList>
            <person name="Ploux O."/>
        </authorList>
    </citation>
    <scope>NUCLEOTIDE SEQUENCE</scope>
    <source>
        <strain evidence="2">UC1</strain>
    </source>
</reference>
<protein>
    <submittedName>
        <fullName evidence="2">Permease of the major facilitator superfamily</fullName>
    </submittedName>
</protein>
<evidence type="ECO:0000313" key="2">
    <source>
        <dbReference type="EMBL" id="SBS70639.1"/>
    </source>
</evidence>
<proteinExistence type="predicted"/>
<gene>
    <name evidence="2" type="ORF">MIPYR_10578</name>
</gene>
<feature type="transmembrane region" description="Helical" evidence="1">
    <location>
        <begin position="20"/>
        <end position="38"/>
    </location>
</feature>
<organism evidence="2">
    <name type="scientific">uncultured Microbacterium sp</name>
    <dbReference type="NCBI Taxonomy" id="191216"/>
    <lineage>
        <taxon>Bacteria</taxon>
        <taxon>Bacillati</taxon>
        <taxon>Actinomycetota</taxon>
        <taxon>Actinomycetes</taxon>
        <taxon>Micrococcales</taxon>
        <taxon>Microbacteriaceae</taxon>
        <taxon>Microbacterium</taxon>
        <taxon>environmental samples</taxon>
    </lineage>
</organism>
<accession>A0A1Y5NZW7</accession>